<reference evidence="2" key="1">
    <citation type="submission" date="2020-12" db="EMBL/GenBank/DDBJ databases">
        <title>Geomonas sp. Red875, isolated from river sediment.</title>
        <authorList>
            <person name="Xu Z."/>
            <person name="Zhang Z."/>
            <person name="Masuda Y."/>
            <person name="Itoh H."/>
            <person name="Senoo K."/>
        </authorList>
    </citation>
    <scope>NUCLEOTIDE SEQUENCE</scope>
    <source>
        <strain evidence="2">Red875</strain>
    </source>
</reference>
<sequence length="503" mass="56553">MLLEMHCHTAEHSACSRVSAVELVRKVHVKRLQGVVLTDHHYLWQEADLAELRRQAGVPPDFVILSGQETNVPVFGDVLIYGAPVTIPRGTPLTVVRQEFPDLVVVWAHPYRNGREPTDELLRSPLLNGVEIFNSNHTVQENSQGLQDWRRLQLVATSGTDTHAASYAATYPTVFDQPIRTIRELVQAVRSGQCRPYLKEVSHREASKVIEVTIGNEKPDRTQEKIIVRTPPNDTAWSAAERAYHIMTAISERGFDQGMFRVPQPIQKNADSGTILEQGLTGESLFDRLVAASTDEAQKYLRLCAQWLARLHLQRLRITSPEEFLREETRRLTVDLNRFTDSDPPYRNKITGIVRAVQAAEQDLMVRDQESWIQGHGDYQSQNIIIGRDGAGGEAGFYLGAIDFERSQVMPPAFDVGWFLAQARSQFDNYPALSGGLVEETFLDAYVKGAAAMVTDDFWRQVELFRARANVSIAGFLVKMGMAGSPELWRILVESERALTYVG</sequence>
<dbReference type="Pfam" id="PF01636">
    <property type="entry name" value="APH"/>
    <property type="match status" value="1"/>
</dbReference>
<dbReference type="Proteomes" id="UP000636888">
    <property type="component" value="Unassembled WGS sequence"/>
</dbReference>
<dbReference type="AlphaFoldDB" id="A0A8J7LYJ0"/>
<dbReference type="EMBL" id="JAEMHM010000008">
    <property type="protein sequence ID" value="MBJ6725161.1"/>
    <property type="molecule type" value="Genomic_DNA"/>
</dbReference>
<dbReference type="InterPro" id="IPR002575">
    <property type="entry name" value="Aminoglycoside_PTrfase"/>
</dbReference>
<dbReference type="SUPFAM" id="SSF89550">
    <property type="entry name" value="PHP domain-like"/>
    <property type="match status" value="1"/>
</dbReference>
<gene>
    <name evidence="2" type="ORF">JFN93_10615</name>
</gene>
<comment type="caution">
    <text evidence="2">The sequence shown here is derived from an EMBL/GenBank/DDBJ whole genome shotgun (WGS) entry which is preliminary data.</text>
</comment>
<evidence type="ECO:0000259" key="1">
    <source>
        <dbReference type="Pfam" id="PF01636"/>
    </source>
</evidence>
<feature type="domain" description="Aminoglycoside phosphotransferase" evidence="1">
    <location>
        <begin position="224"/>
        <end position="428"/>
    </location>
</feature>
<dbReference type="CDD" id="cd07432">
    <property type="entry name" value="PHP_HisPPase"/>
    <property type="match status" value="1"/>
</dbReference>
<organism evidence="2 3">
    <name type="scientific">Geomesophilobacter sediminis</name>
    <dbReference type="NCBI Taxonomy" id="2798584"/>
    <lineage>
        <taxon>Bacteria</taxon>
        <taxon>Pseudomonadati</taxon>
        <taxon>Thermodesulfobacteriota</taxon>
        <taxon>Desulfuromonadia</taxon>
        <taxon>Geobacterales</taxon>
        <taxon>Geobacteraceae</taxon>
        <taxon>Geomesophilobacter</taxon>
    </lineage>
</organism>
<name>A0A8J7LYJ0_9BACT</name>
<dbReference type="InterPro" id="IPR052018">
    <property type="entry name" value="PHP_domain"/>
</dbReference>
<evidence type="ECO:0000313" key="3">
    <source>
        <dbReference type="Proteomes" id="UP000636888"/>
    </source>
</evidence>
<dbReference type="Gene3D" id="3.20.20.140">
    <property type="entry name" value="Metal-dependent hydrolases"/>
    <property type="match status" value="1"/>
</dbReference>
<accession>A0A8J7LYJ0</accession>
<dbReference type="InterPro" id="IPR016195">
    <property type="entry name" value="Pol/histidinol_Pase-like"/>
</dbReference>
<dbReference type="SUPFAM" id="SSF56112">
    <property type="entry name" value="Protein kinase-like (PK-like)"/>
    <property type="match status" value="1"/>
</dbReference>
<protein>
    <submittedName>
        <fullName evidence="2">Phosphotransferase</fullName>
    </submittedName>
</protein>
<dbReference type="GO" id="GO:0004534">
    <property type="term" value="F:5'-3' RNA exonuclease activity"/>
    <property type="evidence" value="ECO:0007669"/>
    <property type="project" value="TreeGrafter"/>
</dbReference>
<dbReference type="GO" id="GO:0035312">
    <property type="term" value="F:5'-3' DNA exonuclease activity"/>
    <property type="evidence" value="ECO:0007669"/>
    <property type="project" value="TreeGrafter"/>
</dbReference>
<proteinExistence type="predicted"/>
<dbReference type="RefSeq" id="WP_199384058.1">
    <property type="nucleotide sequence ID" value="NZ_JAEMHM010000008.1"/>
</dbReference>
<evidence type="ECO:0000313" key="2">
    <source>
        <dbReference type="EMBL" id="MBJ6725161.1"/>
    </source>
</evidence>
<dbReference type="InterPro" id="IPR011009">
    <property type="entry name" value="Kinase-like_dom_sf"/>
</dbReference>
<dbReference type="PANTHER" id="PTHR42924:SF3">
    <property type="entry name" value="POLYMERASE_HISTIDINOL PHOSPHATASE N-TERMINAL DOMAIN-CONTAINING PROTEIN"/>
    <property type="match status" value="1"/>
</dbReference>
<dbReference type="Gene3D" id="3.90.1200.10">
    <property type="match status" value="1"/>
</dbReference>
<keyword evidence="3" id="KW-1185">Reference proteome</keyword>
<dbReference type="PANTHER" id="PTHR42924">
    <property type="entry name" value="EXONUCLEASE"/>
    <property type="match status" value="1"/>
</dbReference>